<dbReference type="RefSeq" id="WP_133141219.1">
    <property type="nucleotide sequence ID" value="NZ_CAAAIQ010000003.1"/>
</dbReference>
<dbReference type="Proteomes" id="UP000054729">
    <property type="component" value="Unassembled WGS sequence"/>
</dbReference>
<evidence type="ECO:0000256" key="1">
    <source>
        <dbReference type="SAM" id="Phobius"/>
    </source>
</evidence>
<proteinExistence type="predicted"/>
<keyword evidence="1" id="KW-1133">Transmembrane helix</keyword>
<sequence length="294" mass="34216">MMQTKAANTLSLTPNSRDFLIIKSRTSEDLKINLLYLLKQIYNLKWPIFFIISFSLFTGVYFSSHLKPQYVTNIILKKPEKFLYLFPNIYNLIYMNNKESHYNPEFKLFLQFKNELKNAQNIEGFYKEKPFNQSLKNTVLVQEKPDGYIYLSLTSDNQEMSKNALLEYVSLIDNKVLFDYVQKQKKIGLNLIKIRNDKIKLLTEISPIKNADQIKRLEIEKANISAYLDHKLSIDKVNCFVFALPLETKIISRKATKNLIVLFSLLSGLAICLGIIIYKSNISELSIQELIKTT</sequence>
<comment type="caution">
    <text evidence="2">The sequence shown here is derived from an EMBL/GenBank/DDBJ whole genome shotgun (WGS) entry which is preliminary data.</text>
</comment>
<evidence type="ECO:0000313" key="2">
    <source>
        <dbReference type="EMBL" id="KTD82739.1"/>
    </source>
</evidence>
<dbReference type="Gene3D" id="3.30.1890.10">
    <property type="entry name" value="FepE-like"/>
    <property type="match status" value="1"/>
</dbReference>
<feature type="transmembrane region" description="Helical" evidence="1">
    <location>
        <begin position="44"/>
        <end position="62"/>
    </location>
</feature>
<dbReference type="PATRIC" id="fig|66969.6.peg.241"/>
<organism evidence="2 3">
    <name type="scientific">Legionella waltersii</name>
    <dbReference type="NCBI Taxonomy" id="66969"/>
    <lineage>
        <taxon>Bacteria</taxon>
        <taxon>Pseudomonadati</taxon>
        <taxon>Pseudomonadota</taxon>
        <taxon>Gammaproteobacteria</taxon>
        <taxon>Legionellales</taxon>
        <taxon>Legionellaceae</taxon>
        <taxon>Legionella</taxon>
    </lineage>
</organism>
<accession>A0A0W1ANE4</accession>
<dbReference type="EMBL" id="LNZB01000006">
    <property type="protein sequence ID" value="KTD82739.1"/>
    <property type="molecule type" value="Genomic_DNA"/>
</dbReference>
<evidence type="ECO:0008006" key="4">
    <source>
        <dbReference type="Google" id="ProtNLM"/>
    </source>
</evidence>
<gene>
    <name evidence="2" type="ORF">Lwal_0217</name>
</gene>
<evidence type="ECO:0000313" key="3">
    <source>
        <dbReference type="Proteomes" id="UP000054729"/>
    </source>
</evidence>
<keyword evidence="3" id="KW-1185">Reference proteome</keyword>
<name>A0A0W1ANE4_9GAMM</name>
<dbReference type="AlphaFoldDB" id="A0A0W1ANE4"/>
<keyword evidence="1" id="KW-0812">Transmembrane</keyword>
<dbReference type="STRING" id="66969.Lwal_0217"/>
<feature type="transmembrane region" description="Helical" evidence="1">
    <location>
        <begin position="259"/>
        <end position="278"/>
    </location>
</feature>
<protein>
    <recommendedName>
        <fullName evidence="4">Polysaccharide chain length determinant N-terminal domain-containing protein</fullName>
    </recommendedName>
</protein>
<keyword evidence="1" id="KW-0472">Membrane</keyword>
<reference evidence="2 3" key="1">
    <citation type="submission" date="2015-11" db="EMBL/GenBank/DDBJ databases">
        <title>Genomic analysis of 38 Legionella species identifies large and diverse effector repertoires.</title>
        <authorList>
            <person name="Burstein D."/>
            <person name="Amaro F."/>
            <person name="Zusman T."/>
            <person name="Lifshitz Z."/>
            <person name="Cohen O."/>
            <person name="Gilbert J.A."/>
            <person name="Pupko T."/>
            <person name="Shuman H.A."/>
            <person name="Segal G."/>
        </authorList>
    </citation>
    <scope>NUCLEOTIDE SEQUENCE [LARGE SCALE GENOMIC DNA]</scope>
    <source>
        <strain evidence="2 3">ATCC 51914</strain>
    </source>
</reference>